<keyword evidence="1" id="KW-0614">Plasmid</keyword>
<reference evidence="1" key="1">
    <citation type="submission" date="2018-12" db="EMBL/GenBank/DDBJ databases">
        <title>Three Rhizobium rhizogenes strains isolated from the same crown gall tumor carry diverse plasmids.</title>
        <authorList>
            <person name="Pulawska J."/>
            <person name="Kuzmanovic N."/>
        </authorList>
    </citation>
    <scope>NUCLEOTIDE SEQUENCE</scope>
    <source>
        <strain evidence="1">Colt5.8</strain>
        <plasmid evidence="1">pColt5.8d</plasmid>
    </source>
</reference>
<proteinExistence type="predicted"/>
<accession>A0A7S4ZUS8</accession>
<dbReference type="AlphaFoldDB" id="A0A7S4ZUS8"/>
<geneLocation type="plasmid" evidence="1">
    <name>pColt5.8d</name>
</geneLocation>
<organism evidence="1">
    <name type="scientific">Rhizobium rhizogenes</name>
    <name type="common">Agrobacterium rhizogenes</name>
    <dbReference type="NCBI Taxonomy" id="359"/>
    <lineage>
        <taxon>Bacteria</taxon>
        <taxon>Pseudomonadati</taxon>
        <taxon>Pseudomonadota</taxon>
        <taxon>Alphaproteobacteria</taxon>
        <taxon>Hyphomicrobiales</taxon>
        <taxon>Rhizobiaceae</taxon>
        <taxon>Rhizobium/Agrobacterium group</taxon>
        <taxon>Rhizobium</taxon>
    </lineage>
</organism>
<gene>
    <name evidence="1" type="ORF">pC5.8d_745</name>
</gene>
<name>A0A7S4ZUS8_RHIRH</name>
<evidence type="ECO:0000313" key="1">
    <source>
        <dbReference type="EMBL" id="QCL10048.1"/>
    </source>
</evidence>
<dbReference type="EMBL" id="MK318974">
    <property type="protein sequence ID" value="QCL10048.1"/>
    <property type="molecule type" value="Genomic_DNA"/>
</dbReference>
<sequence>MPDYPPCSAYAGFERQTTALHHASSGYVDWRLTAIFIAGRVAGSHLAEHRSARTGALNSLFATLVFVVAADVLYRSLGSALRA</sequence>
<protein>
    <submittedName>
        <fullName evidence="1">Uncharacterized protein</fullName>
    </submittedName>
</protein>